<dbReference type="Proteomes" id="UP000295763">
    <property type="component" value="Unassembled WGS sequence"/>
</dbReference>
<proteinExistence type="predicted"/>
<accession>A0A4R2SNM5</accession>
<keyword evidence="1" id="KW-1133">Transmembrane helix</keyword>
<evidence type="ECO:0000313" key="3">
    <source>
        <dbReference type="Proteomes" id="UP000295763"/>
    </source>
</evidence>
<protein>
    <submittedName>
        <fullName evidence="2">Uncharacterized protein DUF2572</fullName>
    </submittedName>
</protein>
<evidence type="ECO:0000313" key="2">
    <source>
        <dbReference type="EMBL" id="TCP89766.1"/>
    </source>
</evidence>
<keyword evidence="3" id="KW-1185">Reference proteome</keyword>
<dbReference type="InterPro" id="IPR022543">
    <property type="entry name" value="DUF2572"/>
</dbReference>
<reference evidence="2 3" key="1">
    <citation type="submission" date="2019-03" db="EMBL/GenBank/DDBJ databases">
        <title>Genomic Encyclopedia of Type Strains, Phase IV (KMG-IV): sequencing the most valuable type-strain genomes for metagenomic binning, comparative biology and taxonomic classification.</title>
        <authorList>
            <person name="Goeker M."/>
        </authorList>
    </citation>
    <scope>NUCLEOTIDE SEQUENCE [LARGE SCALE GENOMIC DNA]</scope>
    <source>
        <strain evidence="2 3">DSM 28404</strain>
    </source>
</reference>
<keyword evidence="1" id="KW-0472">Membrane</keyword>
<dbReference type="EMBL" id="SLYB01000044">
    <property type="protein sequence ID" value="TCP89766.1"/>
    <property type="molecule type" value="Genomic_DNA"/>
</dbReference>
<dbReference type="Pfam" id="PF10833">
    <property type="entry name" value="DUF2572"/>
    <property type="match status" value="1"/>
</dbReference>
<comment type="caution">
    <text evidence="2">The sequence shown here is derived from an EMBL/GenBank/DDBJ whole genome shotgun (WGS) entry which is preliminary data.</text>
</comment>
<dbReference type="AlphaFoldDB" id="A0A4R2SNM5"/>
<dbReference type="RefSeq" id="WP_165870268.1">
    <property type="nucleotide sequence ID" value="NZ_SLYB01000044.1"/>
</dbReference>
<keyword evidence="1" id="KW-0812">Transmembrane</keyword>
<name>A0A4R2SNM5_9PAST</name>
<gene>
    <name evidence="2" type="ORF">EDC44_1447</name>
</gene>
<organism evidence="2 3">
    <name type="scientific">Cricetibacter osteomyelitidis</name>
    <dbReference type="NCBI Taxonomy" id="1521931"/>
    <lineage>
        <taxon>Bacteria</taxon>
        <taxon>Pseudomonadati</taxon>
        <taxon>Pseudomonadota</taxon>
        <taxon>Gammaproteobacteria</taxon>
        <taxon>Pasteurellales</taxon>
        <taxon>Pasteurellaceae</taxon>
        <taxon>Cricetibacter</taxon>
    </lineage>
</organism>
<feature type="transmembrane region" description="Helical" evidence="1">
    <location>
        <begin position="12"/>
        <end position="30"/>
    </location>
</feature>
<sequence length="228" mass="26149">MKIKIFPKSGIMTLTLLIMLSSLLCLLLLFDDDNLRLHNTIVSQRQRYVADSQSLQQQSRDNPQYTCQQIPLQQTGNVYLVTLNSGRDESGLQQFFYCERRALFKRSPTKKTYEKQFDVYIDREKIAQFTPHFVTPQDGKQSIATQLYWFKEAEAKWEINSNVNGVIVAEGNLTVTGKGKISGTVILGGTLTLENVTLSYSKAKVTTIIQQFSEWQLAEKSWYDFKPL</sequence>
<evidence type="ECO:0000256" key="1">
    <source>
        <dbReference type="SAM" id="Phobius"/>
    </source>
</evidence>